<protein>
    <recommendedName>
        <fullName evidence="3">ubiquitinyl hydrolase 1</fullName>
        <ecNumber evidence="3">3.4.19.12</ecNumber>
    </recommendedName>
</protein>
<dbReference type="GO" id="GO:0005829">
    <property type="term" value="C:cytosol"/>
    <property type="evidence" value="ECO:0007669"/>
    <property type="project" value="TreeGrafter"/>
</dbReference>
<dbReference type="InterPro" id="IPR028889">
    <property type="entry name" value="USP"/>
</dbReference>
<evidence type="ECO:0000256" key="2">
    <source>
        <dbReference type="ARBA" id="ARBA00009085"/>
    </source>
</evidence>
<evidence type="ECO:0000259" key="9">
    <source>
        <dbReference type="PROSITE" id="PS50235"/>
    </source>
</evidence>
<dbReference type="PANTHER" id="PTHR24006">
    <property type="entry name" value="UBIQUITIN CARBOXYL-TERMINAL HYDROLASE"/>
    <property type="match status" value="1"/>
</dbReference>
<gene>
    <name evidence="10" type="ORF">OGATHE_003160</name>
</gene>
<feature type="region of interest" description="Disordered" evidence="8">
    <location>
        <begin position="827"/>
        <end position="905"/>
    </location>
</feature>
<evidence type="ECO:0000256" key="1">
    <source>
        <dbReference type="ARBA" id="ARBA00000707"/>
    </source>
</evidence>
<dbReference type="OrthoDB" id="6287070at2759"/>
<dbReference type="PROSITE" id="PS50235">
    <property type="entry name" value="USP_3"/>
    <property type="match status" value="1"/>
</dbReference>
<keyword evidence="5" id="KW-0833">Ubl conjugation pathway</keyword>
<dbReference type="InterPro" id="IPR001394">
    <property type="entry name" value="Peptidase_C19_UCH"/>
</dbReference>
<comment type="catalytic activity">
    <reaction evidence="1">
        <text>Thiol-dependent hydrolysis of ester, thioester, amide, peptide and isopeptide bonds formed by the C-terminal Gly of ubiquitin (a 76-residue protein attached to proteins as an intracellular targeting signal).</text>
        <dbReference type="EC" id="3.4.19.12"/>
    </reaction>
</comment>
<proteinExistence type="inferred from homology"/>
<dbReference type="InterPro" id="IPR050164">
    <property type="entry name" value="Peptidase_C19"/>
</dbReference>
<sequence>MKPPPNYTGALLQDNRDHKKFPIKLTPEQKGLLKSVTPPVLYYDHKRTLHKDTQRLLASFIVLLELTTNTPNTVCTLFRYYRYWQLSCQGRLVTTRGQYRFHARDQQKEIKLVGMDNWKNVMCYMDSLLISMFYSSDSFDFLLDCYVDKSLSPELQQQVKDFKVMLRFIVNLIRGGEYIPHPLMKQLCFSLSSLGCEMVLSQNQQDALQLFEFLAESLSLPLLTIKLDIIHSGQLNVNDDMRLIEERALLISIPEDTNADLENKEEGASISLEECLNSYFNNSITVRRHLERRRTLDRDDQIDEKTRNEITHDLQYYEKLGIVTSNEEPLQRSSSQESATSSADLSTALSNSTVTCTESTSDRTVAVSSFLRLSERMEASRTRSSTIASVLNNVMISNPTRLTRRASSVSNNEVTLPAWMFLQLLPYYTSPKVKLRLRSSERSFRGMTRSLTGESSASSADDTELTDFEDRFQKKRPIIPICLKKYGWDETGQSHKINRKVVIPEVIKHPYFIAEDSTKPGYVDFSRNTDNKAPSGSFMLVLESCICHRGKTVNSGHYVSLVRKHPYNPKDSIPSDEKNWILFNDVLDKEEKAKEVTFQEAMDQEDPYILFYKIVELQEDFDSDYYGTATSGDESTIRPPRGARDKLWNSDSESSMPNSSLLAARKSSIVSQMSHLSLKSAGAPPPITIDQPAKESEHSPAATIQVPPLAPPQTASTSSVSRSSSRGKKTDNEVLPTDPAYLDIGTQYYWYDLNSSGTYKIPREYSEPPAIWTPHEENGDGNEGGFIEKINSRLLNLKRGSVSASVQFPSNPASMISSTASFTAADSTDTEIDDKINPSIAPPRKELSKVSSPVLKPRDGVTSPANGMVSPQVSKMSTAVSNGSNPQHREKKKNGLKRFFKKMVN</sequence>
<evidence type="ECO:0000256" key="6">
    <source>
        <dbReference type="ARBA" id="ARBA00022801"/>
    </source>
</evidence>
<dbReference type="GO" id="GO:0004843">
    <property type="term" value="F:cysteine-type deubiquitinase activity"/>
    <property type="evidence" value="ECO:0007669"/>
    <property type="project" value="UniProtKB-EC"/>
</dbReference>
<evidence type="ECO:0000313" key="10">
    <source>
        <dbReference type="EMBL" id="KAH3667637.1"/>
    </source>
</evidence>
<comment type="similarity">
    <text evidence="2">Belongs to the peptidase C19 family.</text>
</comment>
<organism evidence="10 11">
    <name type="scientific">Ogataea polymorpha</name>
    <dbReference type="NCBI Taxonomy" id="460523"/>
    <lineage>
        <taxon>Eukaryota</taxon>
        <taxon>Fungi</taxon>
        <taxon>Dikarya</taxon>
        <taxon>Ascomycota</taxon>
        <taxon>Saccharomycotina</taxon>
        <taxon>Pichiomycetes</taxon>
        <taxon>Pichiales</taxon>
        <taxon>Pichiaceae</taxon>
        <taxon>Ogataea</taxon>
    </lineage>
</organism>
<feature type="region of interest" description="Disordered" evidence="8">
    <location>
        <begin position="626"/>
        <end position="661"/>
    </location>
</feature>
<dbReference type="PANTHER" id="PTHR24006:SF722">
    <property type="entry name" value="UBIQUITIN CARBOXYL-TERMINAL HYDROLASE 48"/>
    <property type="match status" value="1"/>
</dbReference>
<dbReference type="EC" id="3.4.19.12" evidence="3"/>
<evidence type="ECO:0000313" key="11">
    <source>
        <dbReference type="Proteomes" id="UP000788993"/>
    </source>
</evidence>
<comment type="caution">
    <text evidence="10">The sequence shown here is derived from an EMBL/GenBank/DDBJ whole genome shotgun (WGS) entry which is preliminary data.</text>
</comment>
<name>A0A9P8P935_9ASCO</name>
<accession>A0A9P8P935</accession>
<feature type="region of interest" description="Disordered" evidence="8">
    <location>
        <begin position="675"/>
        <end position="738"/>
    </location>
</feature>
<reference evidence="10" key="1">
    <citation type="journal article" date="2021" name="Open Biol.">
        <title>Shared evolutionary footprints suggest mitochondrial oxidative damage underlies multiple complex I losses in fungi.</title>
        <authorList>
            <person name="Schikora-Tamarit M.A."/>
            <person name="Marcet-Houben M."/>
            <person name="Nosek J."/>
            <person name="Gabaldon T."/>
        </authorList>
    </citation>
    <scope>NUCLEOTIDE SEQUENCE</scope>
    <source>
        <strain evidence="10">NCAIM Y.01608</strain>
    </source>
</reference>
<evidence type="ECO:0000256" key="5">
    <source>
        <dbReference type="ARBA" id="ARBA00022786"/>
    </source>
</evidence>
<dbReference type="Proteomes" id="UP000788993">
    <property type="component" value="Unassembled WGS sequence"/>
</dbReference>
<dbReference type="InterPro" id="IPR038765">
    <property type="entry name" value="Papain-like_cys_pep_sf"/>
</dbReference>
<dbReference type="GO" id="GO:0016579">
    <property type="term" value="P:protein deubiquitination"/>
    <property type="evidence" value="ECO:0007669"/>
    <property type="project" value="InterPro"/>
</dbReference>
<dbReference type="GO" id="GO:0006508">
    <property type="term" value="P:proteolysis"/>
    <property type="evidence" value="ECO:0007669"/>
    <property type="project" value="UniProtKB-KW"/>
</dbReference>
<feature type="compositionally biased region" description="Low complexity" evidence="8">
    <location>
        <begin position="650"/>
        <end position="660"/>
    </location>
</feature>
<dbReference type="SUPFAM" id="SSF54001">
    <property type="entry name" value="Cysteine proteinases"/>
    <property type="match status" value="1"/>
</dbReference>
<keyword evidence="11" id="KW-1185">Reference proteome</keyword>
<feature type="compositionally biased region" description="Basic residues" evidence="8">
    <location>
        <begin position="889"/>
        <end position="905"/>
    </location>
</feature>
<evidence type="ECO:0000256" key="3">
    <source>
        <dbReference type="ARBA" id="ARBA00012759"/>
    </source>
</evidence>
<dbReference type="GO" id="GO:0005634">
    <property type="term" value="C:nucleus"/>
    <property type="evidence" value="ECO:0007669"/>
    <property type="project" value="UniProtKB-SubCell"/>
</dbReference>
<reference evidence="10" key="2">
    <citation type="submission" date="2021-01" db="EMBL/GenBank/DDBJ databases">
        <authorList>
            <person name="Schikora-Tamarit M.A."/>
        </authorList>
    </citation>
    <scope>NUCLEOTIDE SEQUENCE</scope>
    <source>
        <strain evidence="10">NCAIM Y.01608</strain>
    </source>
</reference>
<feature type="compositionally biased region" description="Low complexity" evidence="8">
    <location>
        <begin position="333"/>
        <end position="346"/>
    </location>
</feature>
<dbReference type="Pfam" id="PF00443">
    <property type="entry name" value="UCH"/>
    <property type="match status" value="1"/>
</dbReference>
<dbReference type="EMBL" id="JAEUBD010001062">
    <property type="protein sequence ID" value="KAH3667637.1"/>
    <property type="molecule type" value="Genomic_DNA"/>
</dbReference>
<feature type="region of interest" description="Disordered" evidence="8">
    <location>
        <begin position="327"/>
        <end position="346"/>
    </location>
</feature>
<dbReference type="Gene3D" id="3.90.70.10">
    <property type="entry name" value="Cysteine proteinases"/>
    <property type="match status" value="1"/>
</dbReference>
<dbReference type="AlphaFoldDB" id="A0A9P8P935"/>
<evidence type="ECO:0000256" key="8">
    <source>
        <dbReference type="SAM" id="MobiDB-lite"/>
    </source>
</evidence>
<feature type="domain" description="USP" evidence="9">
    <location>
        <begin position="113"/>
        <end position="615"/>
    </location>
</feature>
<keyword evidence="7" id="KW-0788">Thiol protease</keyword>
<evidence type="ECO:0000256" key="4">
    <source>
        <dbReference type="ARBA" id="ARBA00022670"/>
    </source>
</evidence>
<evidence type="ECO:0000256" key="7">
    <source>
        <dbReference type="ARBA" id="ARBA00022807"/>
    </source>
</evidence>
<keyword evidence="6" id="KW-0378">Hydrolase</keyword>
<keyword evidence="4" id="KW-0645">Protease</keyword>
<feature type="compositionally biased region" description="Polar residues" evidence="8">
    <location>
        <begin position="863"/>
        <end position="886"/>
    </location>
</feature>